<organism evidence="3 4">
    <name type="scientific">Russula ochroleuca</name>
    <dbReference type="NCBI Taxonomy" id="152965"/>
    <lineage>
        <taxon>Eukaryota</taxon>
        <taxon>Fungi</taxon>
        <taxon>Dikarya</taxon>
        <taxon>Basidiomycota</taxon>
        <taxon>Agaricomycotina</taxon>
        <taxon>Agaricomycetes</taxon>
        <taxon>Russulales</taxon>
        <taxon>Russulaceae</taxon>
        <taxon>Russula</taxon>
    </lineage>
</organism>
<dbReference type="Pfam" id="PF13391">
    <property type="entry name" value="HNH_2"/>
    <property type="match status" value="1"/>
</dbReference>
<dbReference type="EMBL" id="WHVB01000036">
    <property type="protein sequence ID" value="KAF8467499.1"/>
    <property type="molecule type" value="Genomic_DNA"/>
</dbReference>
<accession>A0A9P5MQ60</accession>
<feature type="domain" description="HNH nuclease" evidence="2">
    <location>
        <begin position="136"/>
        <end position="227"/>
    </location>
</feature>
<dbReference type="OrthoDB" id="3244235at2759"/>
<name>A0A9P5MQ60_9AGAM</name>
<comment type="caution">
    <text evidence="3">The sequence shown here is derived from an EMBL/GenBank/DDBJ whole genome shotgun (WGS) entry which is preliminary data.</text>
</comment>
<proteinExistence type="predicted"/>
<evidence type="ECO:0000259" key="2">
    <source>
        <dbReference type="Pfam" id="PF13391"/>
    </source>
</evidence>
<dbReference type="Proteomes" id="UP000759537">
    <property type="component" value="Unassembled WGS sequence"/>
</dbReference>
<reference evidence="3" key="1">
    <citation type="submission" date="2019-10" db="EMBL/GenBank/DDBJ databases">
        <authorList>
            <consortium name="DOE Joint Genome Institute"/>
            <person name="Kuo A."/>
            <person name="Miyauchi S."/>
            <person name="Kiss E."/>
            <person name="Drula E."/>
            <person name="Kohler A."/>
            <person name="Sanchez-Garcia M."/>
            <person name="Andreopoulos B."/>
            <person name="Barry K.W."/>
            <person name="Bonito G."/>
            <person name="Buee M."/>
            <person name="Carver A."/>
            <person name="Chen C."/>
            <person name="Cichocki N."/>
            <person name="Clum A."/>
            <person name="Culley D."/>
            <person name="Crous P.W."/>
            <person name="Fauchery L."/>
            <person name="Girlanda M."/>
            <person name="Hayes R."/>
            <person name="Keri Z."/>
            <person name="LaButti K."/>
            <person name="Lipzen A."/>
            <person name="Lombard V."/>
            <person name="Magnuson J."/>
            <person name="Maillard F."/>
            <person name="Morin E."/>
            <person name="Murat C."/>
            <person name="Nolan M."/>
            <person name="Ohm R."/>
            <person name="Pangilinan J."/>
            <person name="Pereira M."/>
            <person name="Perotto S."/>
            <person name="Peter M."/>
            <person name="Riley R."/>
            <person name="Sitrit Y."/>
            <person name="Stielow B."/>
            <person name="Szollosi G."/>
            <person name="Zifcakova L."/>
            <person name="Stursova M."/>
            <person name="Spatafora J.W."/>
            <person name="Tedersoo L."/>
            <person name="Vaario L.-M."/>
            <person name="Yamada A."/>
            <person name="Yan M."/>
            <person name="Wang P."/>
            <person name="Xu J."/>
            <person name="Bruns T."/>
            <person name="Baldrian P."/>
            <person name="Vilgalys R."/>
            <person name="Henrissat B."/>
            <person name="Grigoriev I.V."/>
            <person name="Hibbett D."/>
            <person name="Nagy L.G."/>
            <person name="Martin F.M."/>
        </authorList>
    </citation>
    <scope>NUCLEOTIDE SEQUENCE</scope>
    <source>
        <strain evidence="3">Prilba</strain>
    </source>
</reference>
<evidence type="ECO:0000313" key="3">
    <source>
        <dbReference type="EMBL" id="KAF8467499.1"/>
    </source>
</evidence>
<feature type="region of interest" description="Disordered" evidence="1">
    <location>
        <begin position="93"/>
        <end position="119"/>
    </location>
</feature>
<sequence>MHDVDCSSLEGKRAISDVFEILEFVAVVGTTNTFVLQELDETGKPLPNIFQQDATGNLKAGRYMIQPVEKGAEVYRRLVTTFAVAGGKQTDEYWKPEKKPEEAKLSDTESVSSTVSERGDDPRGFKMRLVHRDKGCVVCHAMGTDSIYRYRDDSSFFEGSHIFPFAMQSLWSARKYGNLITDPFTAPSVENAARNKQDPLRINSLENGMLLCLFHHKAYETLRFSIHHTTHRIFAFHPAVAHLHGLEVTSPWKVTSAIYPAPHKELLKAHYQTAPDSTYPQRSHQDLG</sequence>
<evidence type="ECO:0000256" key="1">
    <source>
        <dbReference type="SAM" id="MobiDB-lite"/>
    </source>
</evidence>
<dbReference type="InterPro" id="IPR003615">
    <property type="entry name" value="HNH_nuc"/>
</dbReference>
<reference evidence="3" key="2">
    <citation type="journal article" date="2020" name="Nat. Commun.">
        <title>Large-scale genome sequencing of mycorrhizal fungi provides insights into the early evolution of symbiotic traits.</title>
        <authorList>
            <person name="Miyauchi S."/>
            <person name="Kiss E."/>
            <person name="Kuo A."/>
            <person name="Drula E."/>
            <person name="Kohler A."/>
            <person name="Sanchez-Garcia M."/>
            <person name="Morin E."/>
            <person name="Andreopoulos B."/>
            <person name="Barry K.W."/>
            <person name="Bonito G."/>
            <person name="Buee M."/>
            <person name="Carver A."/>
            <person name="Chen C."/>
            <person name="Cichocki N."/>
            <person name="Clum A."/>
            <person name="Culley D."/>
            <person name="Crous P.W."/>
            <person name="Fauchery L."/>
            <person name="Girlanda M."/>
            <person name="Hayes R.D."/>
            <person name="Keri Z."/>
            <person name="LaButti K."/>
            <person name="Lipzen A."/>
            <person name="Lombard V."/>
            <person name="Magnuson J."/>
            <person name="Maillard F."/>
            <person name="Murat C."/>
            <person name="Nolan M."/>
            <person name="Ohm R.A."/>
            <person name="Pangilinan J."/>
            <person name="Pereira M.F."/>
            <person name="Perotto S."/>
            <person name="Peter M."/>
            <person name="Pfister S."/>
            <person name="Riley R."/>
            <person name="Sitrit Y."/>
            <person name="Stielow J.B."/>
            <person name="Szollosi G."/>
            <person name="Zifcakova L."/>
            <person name="Stursova M."/>
            <person name="Spatafora J.W."/>
            <person name="Tedersoo L."/>
            <person name="Vaario L.M."/>
            <person name="Yamada A."/>
            <person name="Yan M."/>
            <person name="Wang P."/>
            <person name="Xu J."/>
            <person name="Bruns T."/>
            <person name="Baldrian P."/>
            <person name="Vilgalys R."/>
            <person name="Dunand C."/>
            <person name="Henrissat B."/>
            <person name="Grigoriev I.V."/>
            <person name="Hibbett D."/>
            <person name="Nagy L.G."/>
            <person name="Martin F.M."/>
        </authorList>
    </citation>
    <scope>NUCLEOTIDE SEQUENCE</scope>
    <source>
        <strain evidence="3">Prilba</strain>
    </source>
</reference>
<protein>
    <recommendedName>
        <fullName evidence="2">HNH nuclease domain-containing protein</fullName>
    </recommendedName>
</protein>
<gene>
    <name evidence="3" type="ORF">DFH94DRAFT_297353</name>
</gene>
<evidence type="ECO:0000313" key="4">
    <source>
        <dbReference type="Proteomes" id="UP000759537"/>
    </source>
</evidence>
<feature type="compositionally biased region" description="Basic and acidic residues" evidence="1">
    <location>
        <begin position="93"/>
        <end position="107"/>
    </location>
</feature>
<keyword evidence="4" id="KW-1185">Reference proteome</keyword>
<dbReference type="AlphaFoldDB" id="A0A9P5MQ60"/>